<protein>
    <submittedName>
        <fullName evidence="1">Uncharacterized protein</fullName>
    </submittedName>
</protein>
<proteinExistence type="predicted"/>
<evidence type="ECO:0000313" key="2">
    <source>
        <dbReference type="EMBL" id="CAB4162495.1"/>
    </source>
</evidence>
<dbReference type="EMBL" id="LR796418">
    <property type="protein sequence ID" value="CAB4142943.1"/>
    <property type="molecule type" value="Genomic_DNA"/>
</dbReference>
<gene>
    <name evidence="1" type="ORF">UFOVP436_51</name>
    <name evidence="2" type="ORF">UFOVP784_51</name>
</gene>
<reference evidence="1" key="1">
    <citation type="submission" date="2020-04" db="EMBL/GenBank/DDBJ databases">
        <authorList>
            <person name="Chiriac C."/>
            <person name="Salcher M."/>
            <person name="Ghai R."/>
            <person name="Kavagutti S V."/>
        </authorList>
    </citation>
    <scope>NUCLEOTIDE SEQUENCE</scope>
</reference>
<accession>A0A6J5MC96</accession>
<organism evidence="1">
    <name type="scientific">uncultured Caudovirales phage</name>
    <dbReference type="NCBI Taxonomy" id="2100421"/>
    <lineage>
        <taxon>Viruses</taxon>
        <taxon>Duplodnaviria</taxon>
        <taxon>Heunggongvirae</taxon>
        <taxon>Uroviricota</taxon>
        <taxon>Caudoviricetes</taxon>
        <taxon>Peduoviridae</taxon>
        <taxon>Maltschvirus</taxon>
        <taxon>Maltschvirus maltsch</taxon>
    </lineage>
</organism>
<dbReference type="EMBL" id="LR796737">
    <property type="protein sequence ID" value="CAB4162495.1"/>
    <property type="molecule type" value="Genomic_DNA"/>
</dbReference>
<sequence length="54" mass="6267">MSTFKLPINLEPCSECPVPMNVIINNLTKKDDTQYKYGIECRECGEKWTELVDE</sequence>
<evidence type="ECO:0000313" key="1">
    <source>
        <dbReference type="EMBL" id="CAB4142943.1"/>
    </source>
</evidence>
<name>A0A6J5MC96_9CAUD</name>